<name>A0A0S4KLV3_9BACT</name>
<dbReference type="EMBL" id="LN885086">
    <property type="protein sequence ID" value="CUQ65395.1"/>
    <property type="molecule type" value="Genomic_DNA"/>
</dbReference>
<reference evidence="2" key="1">
    <citation type="submission" date="2015-09" db="EMBL/GenBank/DDBJ databases">
        <authorList>
            <person name="Daims H."/>
        </authorList>
    </citation>
    <scope>NUCLEOTIDE SEQUENCE [LARGE SCALE GENOMIC DNA]</scope>
</reference>
<evidence type="ECO:0000313" key="1">
    <source>
        <dbReference type="EMBL" id="CUQ65395.1"/>
    </source>
</evidence>
<dbReference type="AlphaFoldDB" id="A0A0S4KLV3"/>
<protein>
    <submittedName>
        <fullName evidence="1">Uncharacterized protein</fullName>
    </submittedName>
</protein>
<dbReference type="KEGG" id="nio:NITINOP_0419"/>
<evidence type="ECO:0000313" key="2">
    <source>
        <dbReference type="Proteomes" id="UP000066284"/>
    </source>
</evidence>
<keyword evidence="2" id="KW-1185">Reference proteome</keyword>
<dbReference type="Proteomes" id="UP000066284">
    <property type="component" value="Chromosome 1"/>
</dbReference>
<organism evidence="1 2">
    <name type="scientific">Candidatus Nitrospira inopinata</name>
    <dbReference type="NCBI Taxonomy" id="1715989"/>
    <lineage>
        <taxon>Bacteria</taxon>
        <taxon>Pseudomonadati</taxon>
        <taxon>Nitrospirota</taxon>
        <taxon>Nitrospiria</taxon>
        <taxon>Nitrospirales</taxon>
        <taxon>Nitrospiraceae</taxon>
        <taxon>Nitrospira</taxon>
    </lineage>
</organism>
<gene>
    <name evidence="1" type="ORF">NITINOP_0419</name>
</gene>
<sequence length="106" mass="12121">MKQILQNLKTGETEVVAVPKHLCTKVPETVGDDAAAFTVLAAIALQGGDWCSRHWAKRVECGLGVIRLFPVQRWRARRMVFRCCRFGRCHEAHDRVRARRRRPLVG</sequence>
<proteinExistence type="predicted"/>
<dbReference type="STRING" id="1715989.NITINOP_0419"/>
<accession>A0A0S4KLV3</accession>